<keyword evidence="16" id="KW-1185">Reference proteome</keyword>
<evidence type="ECO:0000259" key="14">
    <source>
        <dbReference type="SMART" id="SM00968"/>
    </source>
</evidence>
<dbReference type="PANTHER" id="PTHR18937:SF172">
    <property type="entry name" value="STRUCTURAL MAINTENANCE OF CHROMOSOMES PROTEIN"/>
    <property type="match status" value="1"/>
</dbReference>
<gene>
    <name evidence="15" type="ORF">CTAYLR_006472</name>
</gene>
<keyword evidence="7 12" id="KW-0175">Coiled coil</keyword>
<feature type="coiled-coil region" evidence="12">
    <location>
        <begin position="370"/>
        <end position="451"/>
    </location>
</feature>
<dbReference type="GO" id="GO:0005524">
    <property type="term" value="F:ATP binding"/>
    <property type="evidence" value="ECO:0007669"/>
    <property type="project" value="UniProtKB-KW"/>
</dbReference>
<dbReference type="PIRSF" id="PIRSF005719">
    <property type="entry name" value="SMC"/>
    <property type="match status" value="1"/>
</dbReference>
<accession>A0AAD7UKZ5</accession>
<dbReference type="SMART" id="SM00968">
    <property type="entry name" value="SMC_hinge"/>
    <property type="match status" value="1"/>
</dbReference>
<evidence type="ECO:0000256" key="2">
    <source>
        <dbReference type="ARBA" id="ARBA00006005"/>
    </source>
</evidence>
<evidence type="ECO:0000256" key="1">
    <source>
        <dbReference type="ARBA" id="ARBA00004123"/>
    </source>
</evidence>
<dbReference type="GO" id="GO:0016887">
    <property type="term" value="F:ATP hydrolysis activity"/>
    <property type="evidence" value="ECO:0007669"/>
    <property type="project" value="InterPro"/>
</dbReference>
<evidence type="ECO:0000313" key="16">
    <source>
        <dbReference type="Proteomes" id="UP001230188"/>
    </source>
</evidence>
<dbReference type="SUPFAM" id="SSF75553">
    <property type="entry name" value="Smc hinge domain"/>
    <property type="match status" value="1"/>
</dbReference>
<dbReference type="GO" id="GO:0051301">
    <property type="term" value="P:cell division"/>
    <property type="evidence" value="ECO:0007669"/>
    <property type="project" value="UniProtKB-KW"/>
</dbReference>
<dbReference type="PANTHER" id="PTHR18937">
    <property type="entry name" value="STRUCTURAL MAINTENANCE OF CHROMOSOMES SMC FAMILY MEMBER"/>
    <property type="match status" value="1"/>
</dbReference>
<dbReference type="EMBL" id="JAQMWT010000093">
    <property type="protein sequence ID" value="KAJ8610850.1"/>
    <property type="molecule type" value="Genomic_DNA"/>
</dbReference>
<keyword evidence="9 11" id="KW-0539">Nucleus</keyword>
<keyword evidence="3" id="KW-0132">Cell division</keyword>
<feature type="compositionally biased region" description="Basic and acidic residues" evidence="13">
    <location>
        <begin position="1044"/>
        <end position="1054"/>
    </location>
</feature>
<dbReference type="Gene3D" id="3.30.70.1620">
    <property type="match status" value="1"/>
</dbReference>
<dbReference type="InterPro" id="IPR036277">
    <property type="entry name" value="SMC_hinge_sf"/>
</dbReference>
<feature type="compositionally biased region" description="Acidic residues" evidence="13">
    <location>
        <begin position="1032"/>
        <end position="1043"/>
    </location>
</feature>
<feature type="region of interest" description="Disordered" evidence="13">
    <location>
        <begin position="695"/>
        <end position="768"/>
    </location>
</feature>
<evidence type="ECO:0000256" key="7">
    <source>
        <dbReference type="ARBA" id="ARBA00023054"/>
    </source>
</evidence>
<feature type="compositionally biased region" description="Basic and acidic residues" evidence="13">
    <location>
        <begin position="276"/>
        <end position="296"/>
    </location>
</feature>
<evidence type="ECO:0000256" key="11">
    <source>
        <dbReference type="PIRNR" id="PIRNR005719"/>
    </source>
</evidence>
<dbReference type="Proteomes" id="UP001230188">
    <property type="component" value="Unassembled WGS sequence"/>
</dbReference>
<evidence type="ECO:0000256" key="8">
    <source>
        <dbReference type="ARBA" id="ARBA00023067"/>
    </source>
</evidence>
<dbReference type="FunFam" id="3.40.50.300:FF:000585">
    <property type="entry name" value="Structural maintenance of chromosomes 4"/>
    <property type="match status" value="1"/>
</dbReference>
<dbReference type="InterPro" id="IPR003395">
    <property type="entry name" value="RecF/RecN/SMC_N"/>
</dbReference>
<keyword evidence="8" id="KW-0226">DNA condensation</keyword>
<evidence type="ECO:0000313" key="15">
    <source>
        <dbReference type="EMBL" id="KAJ8610850.1"/>
    </source>
</evidence>
<keyword evidence="4" id="KW-0547">Nucleotide-binding</keyword>
<reference evidence="15" key="1">
    <citation type="submission" date="2023-01" db="EMBL/GenBank/DDBJ databases">
        <title>Metagenome sequencing of chrysophaentin producing Chrysophaeum taylorii.</title>
        <authorList>
            <person name="Davison J."/>
            <person name="Bewley C."/>
        </authorList>
    </citation>
    <scope>NUCLEOTIDE SEQUENCE</scope>
    <source>
        <strain evidence="15">NIES-1699</strain>
    </source>
</reference>
<evidence type="ECO:0000256" key="4">
    <source>
        <dbReference type="ARBA" id="ARBA00022741"/>
    </source>
</evidence>
<protein>
    <recommendedName>
        <fullName evidence="11">Structural maintenance of chromosomes protein</fullName>
    </recommendedName>
</protein>
<evidence type="ECO:0000256" key="10">
    <source>
        <dbReference type="ARBA" id="ARBA00023306"/>
    </source>
</evidence>
<feature type="domain" description="SMC hinge" evidence="14">
    <location>
        <begin position="562"/>
        <end position="678"/>
    </location>
</feature>
<dbReference type="Pfam" id="PF02463">
    <property type="entry name" value="SMC_N"/>
    <property type="match status" value="1"/>
</dbReference>
<dbReference type="GO" id="GO:0005634">
    <property type="term" value="C:nucleus"/>
    <property type="evidence" value="ECO:0007669"/>
    <property type="project" value="UniProtKB-SubCell"/>
</dbReference>
<dbReference type="InterPro" id="IPR010935">
    <property type="entry name" value="SMC_hinge"/>
</dbReference>
<dbReference type="InterPro" id="IPR024704">
    <property type="entry name" value="SMC"/>
</dbReference>
<comment type="similarity">
    <text evidence="2">Belongs to the SMC family. SMC4 subfamily.</text>
</comment>
<dbReference type="SUPFAM" id="SSF52540">
    <property type="entry name" value="P-loop containing nucleoside triphosphate hydrolases"/>
    <property type="match status" value="1"/>
</dbReference>
<evidence type="ECO:0000256" key="5">
    <source>
        <dbReference type="ARBA" id="ARBA00022776"/>
    </source>
</evidence>
<feature type="coiled-coil region" evidence="12">
    <location>
        <begin position="480"/>
        <end position="532"/>
    </location>
</feature>
<dbReference type="GO" id="GO:0000796">
    <property type="term" value="C:condensin complex"/>
    <property type="evidence" value="ECO:0007669"/>
    <property type="project" value="TreeGrafter"/>
</dbReference>
<comment type="subcellular location">
    <subcellularLocation>
        <location evidence="1 11">Nucleus</location>
    </subcellularLocation>
</comment>
<proteinExistence type="inferred from homology"/>
<dbReference type="FunFam" id="3.40.50.300:FF:000481">
    <property type="entry name" value="Structural maintenance of chromosomes 4"/>
    <property type="match status" value="1"/>
</dbReference>
<keyword evidence="5" id="KW-0498">Mitosis</keyword>
<evidence type="ECO:0000256" key="9">
    <source>
        <dbReference type="ARBA" id="ARBA00023242"/>
    </source>
</evidence>
<dbReference type="GO" id="GO:0007076">
    <property type="term" value="P:mitotic chromosome condensation"/>
    <property type="evidence" value="ECO:0007669"/>
    <property type="project" value="TreeGrafter"/>
</dbReference>
<feature type="coiled-coil region" evidence="12">
    <location>
        <begin position="1072"/>
        <end position="1135"/>
    </location>
</feature>
<dbReference type="Gene3D" id="3.40.50.300">
    <property type="entry name" value="P-loop containing nucleotide triphosphate hydrolases"/>
    <property type="match status" value="2"/>
</dbReference>
<feature type="coiled-coil region" evidence="12">
    <location>
        <begin position="867"/>
        <end position="988"/>
    </location>
</feature>
<dbReference type="Pfam" id="PF06470">
    <property type="entry name" value="SMC_hinge"/>
    <property type="match status" value="1"/>
</dbReference>
<organism evidence="15 16">
    <name type="scientific">Chrysophaeum taylorii</name>
    <dbReference type="NCBI Taxonomy" id="2483200"/>
    <lineage>
        <taxon>Eukaryota</taxon>
        <taxon>Sar</taxon>
        <taxon>Stramenopiles</taxon>
        <taxon>Ochrophyta</taxon>
        <taxon>Pelagophyceae</taxon>
        <taxon>Pelagomonadales</taxon>
        <taxon>Pelagomonadaceae</taxon>
        <taxon>Chrysophaeum</taxon>
    </lineage>
</organism>
<feature type="region of interest" description="Disordered" evidence="13">
    <location>
        <begin position="1026"/>
        <end position="1054"/>
    </location>
</feature>
<evidence type="ECO:0000256" key="3">
    <source>
        <dbReference type="ARBA" id="ARBA00022618"/>
    </source>
</evidence>
<name>A0AAD7UKZ5_9STRA</name>
<feature type="compositionally biased region" description="Acidic residues" evidence="13">
    <location>
        <begin position="732"/>
        <end position="745"/>
    </location>
</feature>
<evidence type="ECO:0000256" key="13">
    <source>
        <dbReference type="SAM" id="MobiDB-lite"/>
    </source>
</evidence>
<evidence type="ECO:0000256" key="6">
    <source>
        <dbReference type="ARBA" id="ARBA00022840"/>
    </source>
</evidence>
<sequence>MEETAAPQAGSSSSRLLIQKMVLENFKSYGGVREIGPFHKRFSAIVGPNGSGKSNVIDAMLFVFGKRAKKLRLNKVSELIHKSDLFPDVDCARVSVHFCDAVVGAGTEREDEYEIVPGSEVVVTRVALANNQSRYTIDGASSTFGEVGELLRRRGVDLDNNRFLILQGEVEQIAMMKPKAASQHEDGLLEYLEDIIGSNSYVEAIEEAEKVVDATCEARLEKLNRLKVSEKEVASLEDAKTEAEAFVVKEDAIRRERCVLYQAYAHEAGSNVSSLTERHGDLRTRQGEAAESRASVEADAATSVERVEGLRKAHATAARASGKAREAMVALERREIELKEEAKHRKATAKKLEATVARETKDAARREADIEAAKAAEPELRQRLDAAEKDAARAEEVLSAARDEARAATAAVRRDLEVAQRDELAPAKARLGDAESSVDAATAEIEALERGPEAARAELETVAAKLEVAARSAARCSAELSRLDERAEALGSRSAALERELRGVATTEETSRAAAREALAAVEARHAKTRQREEAMAAKGVVPPAIRDVLAASRRGGELASAGVRGRLGDLGSIASDYDVAISTACDLLDHVVVETGAGGQRCIEFLRKHKLGRASFVVLDELGQWRDRARKQPQKKPPPGRLFDLVAPESDEYAPAFYMALRETLVAKNLDAAVQLAYARGERKRVVTLGGQLIDASGTMSGGGGKPKSGKMRLQGGGGGGGGGKQQPVAMDEDEDDDANDVEELERRAEAASAEANRASQHKQRVESELHAVRRDLEEIVEVTRPRLEAERRAAAATNQRLETRAETLRRDATISAEAAAALQASKRRRDELASSVAPLRAETERSEAKVEGLRRAVLEAGGPVLKRATAEADEAIAAVDDAKAALSETDVALKAATKALAKSRTAKAKAERDLAALAEATDDLSDVREQTAAAKAAFDSANDETNARAADLADQETKLADLKSKANELKANEVDLQNQIDDYARAIKENKTKNQHWLKELGKLRADHRKEVDAYPDVLTRASKAKCQDAMDEGDDDGENDDRERETEEEVVDPRVLRDLSAEKLEAQDKEDLKYRIALLEAERDAQRANVNLETIDEYEAKSREYEKRLDELAVVTEARNKARDHLESLRRKRLEDFMCGFGQIALKLKENYQLLTLGGDAELELVDSLDPFSEGVVFSVRPPKKSWKNISNLSGGEKTLSSLALVFALHHYKPTPLYVMDEIDAALDFKNVSIIANYIKERCKSAQFIIISLRNNMFELADRLVGIYKVNQCTRTVCISPDQFALRLDPDAEVANTILRDTTNVGAQVADAY</sequence>
<comment type="caution">
    <text evidence="15">The sequence shown here is derived from an EMBL/GenBank/DDBJ whole genome shotgun (WGS) entry which is preliminary data.</text>
</comment>
<keyword evidence="10" id="KW-0131">Cell cycle</keyword>
<keyword evidence="6" id="KW-0067">ATP-binding</keyword>
<dbReference type="InterPro" id="IPR027417">
    <property type="entry name" value="P-loop_NTPase"/>
</dbReference>
<dbReference type="Gene3D" id="1.20.1060.20">
    <property type="match status" value="1"/>
</dbReference>
<feature type="compositionally biased region" description="Gly residues" evidence="13">
    <location>
        <begin position="716"/>
        <end position="726"/>
    </location>
</feature>
<feature type="region of interest" description="Disordered" evidence="13">
    <location>
        <begin position="272"/>
        <end position="298"/>
    </location>
</feature>
<evidence type="ECO:0000256" key="12">
    <source>
        <dbReference type="SAM" id="Coils"/>
    </source>
</evidence>